<proteinExistence type="predicted"/>
<organism evidence="2 3">
    <name type="scientific">Ataeniobius toweri</name>
    <dbReference type="NCBI Taxonomy" id="208326"/>
    <lineage>
        <taxon>Eukaryota</taxon>
        <taxon>Metazoa</taxon>
        <taxon>Chordata</taxon>
        <taxon>Craniata</taxon>
        <taxon>Vertebrata</taxon>
        <taxon>Euteleostomi</taxon>
        <taxon>Actinopterygii</taxon>
        <taxon>Neopterygii</taxon>
        <taxon>Teleostei</taxon>
        <taxon>Neoteleostei</taxon>
        <taxon>Acanthomorphata</taxon>
        <taxon>Ovalentaria</taxon>
        <taxon>Atherinomorphae</taxon>
        <taxon>Cyprinodontiformes</taxon>
        <taxon>Goodeidae</taxon>
        <taxon>Ataeniobius</taxon>
    </lineage>
</organism>
<gene>
    <name evidence="2" type="ORF">ATANTOWER_031604</name>
</gene>
<evidence type="ECO:0000256" key="1">
    <source>
        <dbReference type="SAM" id="MobiDB-lite"/>
    </source>
</evidence>
<feature type="region of interest" description="Disordered" evidence="1">
    <location>
        <begin position="1"/>
        <end position="27"/>
    </location>
</feature>
<reference evidence="2 3" key="1">
    <citation type="submission" date="2021-07" db="EMBL/GenBank/DDBJ databases">
        <authorList>
            <person name="Palmer J.M."/>
        </authorList>
    </citation>
    <scope>NUCLEOTIDE SEQUENCE [LARGE SCALE GENOMIC DNA]</scope>
    <source>
        <strain evidence="2 3">AT_MEX2019</strain>
        <tissue evidence="2">Muscle</tissue>
    </source>
</reference>
<protein>
    <recommendedName>
        <fullName evidence="4">CS domain-containing protein</fullName>
    </recommendedName>
</protein>
<accession>A0ABU7B103</accession>
<evidence type="ECO:0008006" key="4">
    <source>
        <dbReference type="Google" id="ProtNLM"/>
    </source>
</evidence>
<name>A0ABU7B103_9TELE</name>
<evidence type="ECO:0000313" key="2">
    <source>
        <dbReference type="EMBL" id="MED6243964.1"/>
    </source>
</evidence>
<keyword evidence="3" id="KW-1185">Reference proteome</keyword>
<comment type="caution">
    <text evidence="2">The sequence shown here is derived from an EMBL/GenBank/DDBJ whole genome shotgun (WGS) entry which is preliminary data.</text>
</comment>
<dbReference type="EMBL" id="JAHUTI010038442">
    <property type="protein sequence ID" value="MED6243964.1"/>
    <property type="molecule type" value="Genomic_DNA"/>
</dbReference>
<dbReference type="Proteomes" id="UP001345963">
    <property type="component" value="Unassembled WGS sequence"/>
</dbReference>
<sequence length="94" mass="10530">IIPPPSLTGLAPPAAGPPPPNKDSRPRYDWFQTDATVHLVVYAKRKIPSSGCVTVDLKAGILRMEVLLGKLSYMMHLCEKIYCYFLFLLLQLQD</sequence>
<feature type="non-terminal residue" evidence="2">
    <location>
        <position position="1"/>
    </location>
</feature>
<dbReference type="InterPro" id="IPR008978">
    <property type="entry name" value="HSP20-like_chaperone"/>
</dbReference>
<evidence type="ECO:0000313" key="3">
    <source>
        <dbReference type="Proteomes" id="UP001345963"/>
    </source>
</evidence>
<dbReference type="SUPFAM" id="SSF49764">
    <property type="entry name" value="HSP20-like chaperones"/>
    <property type="match status" value="1"/>
</dbReference>